<organism evidence="1">
    <name type="scientific">Arion vulgaris</name>
    <dbReference type="NCBI Taxonomy" id="1028688"/>
    <lineage>
        <taxon>Eukaryota</taxon>
        <taxon>Metazoa</taxon>
        <taxon>Spiralia</taxon>
        <taxon>Lophotrochozoa</taxon>
        <taxon>Mollusca</taxon>
        <taxon>Gastropoda</taxon>
        <taxon>Heterobranchia</taxon>
        <taxon>Euthyneura</taxon>
        <taxon>Panpulmonata</taxon>
        <taxon>Eupulmonata</taxon>
        <taxon>Stylommatophora</taxon>
        <taxon>Helicina</taxon>
        <taxon>Arionoidea</taxon>
        <taxon>Arionidae</taxon>
        <taxon>Arion</taxon>
    </lineage>
</organism>
<proteinExistence type="predicted"/>
<dbReference type="EMBL" id="HACG01008424">
    <property type="protein sequence ID" value="CEK55289.1"/>
    <property type="molecule type" value="Transcribed_RNA"/>
</dbReference>
<sequence>IISFIELRESLYKVLTLWPNLKLDVEKLCPYLTRIRTDHASSKDLVESVSVLLKDTGITLMLEPGRSLVANTCVL</sequence>
<feature type="non-terminal residue" evidence="1">
    <location>
        <position position="75"/>
    </location>
</feature>
<feature type="non-terminal residue" evidence="1">
    <location>
        <position position="1"/>
    </location>
</feature>
<evidence type="ECO:0000313" key="1">
    <source>
        <dbReference type="EMBL" id="CEK55289.1"/>
    </source>
</evidence>
<gene>
    <name evidence="1" type="primary">ORF24833</name>
</gene>
<accession>A0A0B6YGJ5</accession>
<protein>
    <submittedName>
        <fullName evidence="1">Uncharacterized protein</fullName>
    </submittedName>
</protein>
<dbReference type="AlphaFoldDB" id="A0A0B6YGJ5"/>
<name>A0A0B6YGJ5_9EUPU</name>
<reference evidence="1" key="1">
    <citation type="submission" date="2014-12" db="EMBL/GenBank/DDBJ databases">
        <title>Insight into the proteome of Arion vulgaris.</title>
        <authorList>
            <person name="Aradska J."/>
            <person name="Bulat T."/>
            <person name="Smidak R."/>
            <person name="Sarate P."/>
            <person name="Gangsoo J."/>
            <person name="Sialana F."/>
            <person name="Bilban M."/>
            <person name="Lubec G."/>
        </authorList>
    </citation>
    <scope>NUCLEOTIDE SEQUENCE</scope>
    <source>
        <tissue evidence="1">Skin</tissue>
    </source>
</reference>